<keyword evidence="2" id="KW-0489">Methyltransferase</keyword>
<evidence type="ECO:0000259" key="1">
    <source>
        <dbReference type="Pfam" id="PF06983"/>
    </source>
</evidence>
<sequence length="300" mass="33825">MSQKIVPNIWFDKNADEAGDFYAGLLPHTTAAVAATYPELVADWQAEFAGKTLTVDLDVDGYRLTLINAGPEFRPNPSVSFMLDFDPTRFGDDRDAARESLDAVWAGLSEGGRVRMELDEYSFSPRYGWVEDRYGVNWQLVLANPEGDTRPFLIPHLSFTRDVDGKAREAADFYTSLFPDSEVGYIALHSSQAVHARPGTVMFGELRLADQWFSMMDAGPDHDFAFDSGVSLEVRVADQEELDRYWDALTTDPEAEVCGWLVDRYGLSWQIVPENMGELMARPGAYEKMMKMKKLIIDDF</sequence>
<keyword evidence="3" id="KW-1185">Reference proteome</keyword>
<dbReference type="SUPFAM" id="SSF54593">
    <property type="entry name" value="Glyoxalase/Bleomycin resistance protein/Dihydroxybiphenyl dioxygenase"/>
    <property type="match status" value="2"/>
</dbReference>
<organism evidence="2 3">
    <name type="scientific">Microbacterium ginsengiterrae</name>
    <dbReference type="NCBI Taxonomy" id="546115"/>
    <lineage>
        <taxon>Bacteria</taxon>
        <taxon>Bacillati</taxon>
        <taxon>Actinomycetota</taxon>
        <taxon>Actinomycetes</taxon>
        <taxon>Micrococcales</taxon>
        <taxon>Microbacteriaceae</taxon>
        <taxon>Microbacterium</taxon>
    </lineage>
</organism>
<dbReference type="Pfam" id="PF06983">
    <property type="entry name" value="3-dmu-9_3-mt"/>
    <property type="match status" value="2"/>
</dbReference>
<keyword evidence="2" id="KW-0830">Ubiquinone</keyword>
<accession>A0A7W9FD58</accession>
<feature type="domain" description="PhnB-like" evidence="1">
    <location>
        <begin position="3"/>
        <end position="141"/>
    </location>
</feature>
<dbReference type="Proteomes" id="UP000517712">
    <property type="component" value="Unassembled WGS sequence"/>
</dbReference>
<reference evidence="2 3" key="1">
    <citation type="submission" date="2020-08" db="EMBL/GenBank/DDBJ databases">
        <title>Sequencing the genomes of 1000 actinobacteria strains.</title>
        <authorList>
            <person name="Klenk H.-P."/>
        </authorList>
    </citation>
    <scope>NUCLEOTIDE SEQUENCE [LARGE SCALE GENOMIC DNA]</scope>
    <source>
        <strain evidence="2 3">DSM 24823</strain>
    </source>
</reference>
<dbReference type="InterPro" id="IPR028973">
    <property type="entry name" value="PhnB-like"/>
</dbReference>
<dbReference type="AlphaFoldDB" id="A0A7W9FD58"/>
<proteinExistence type="predicted"/>
<gene>
    <name evidence="2" type="ORF">HD600_001416</name>
</gene>
<dbReference type="Gene3D" id="3.30.720.100">
    <property type="match status" value="1"/>
</dbReference>
<dbReference type="GO" id="GO:0032259">
    <property type="term" value="P:methylation"/>
    <property type="evidence" value="ECO:0007669"/>
    <property type="project" value="UniProtKB-KW"/>
</dbReference>
<keyword evidence="2" id="KW-0808">Transferase</keyword>
<comment type="caution">
    <text evidence="2">The sequence shown here is derived from an EMBL/GenBank/DDBJ whole genome shotgun (WGS) entry which is preliminary data.</text>
</comment>
<evidence type="ECO:0000313" key="2">
    <source>
        <dbReference type="EMBL" id="MBB5742919.1"/>
    </source>
</evidence>
<protein>
    <submittedName>
        <fullName evidence="2">Putative 3-demethylubiquinone-9 3-methyltransferase (Glyoxalase superfamily)</fullName>
    </submittedName>
</protein>
<dbReference type="PANTHER" id="PTHR33990">
    <property type="entry name" value="PROTEIN YJDN-RELATED"/>
    <property type="match status" value="1"/>
</dbReference>
<name>A0A7W9FD58_9MICO</name>
<dbReference type="GO" id="GO:0008168">
    <property type="term" value="F:methyltransferase activity"/>
    <property type="evidence" value="ECO:0007669"/>
    <property type="project" value="UniProtKB-KW"/>
</dbReference>
<dbReference type="Gene3D" id="3.30.720.110">
    <property type="match status" value="1"/>
</dbReference>
<feature type="domain" description="PhnB-like" evidence="1">
    <location>
        <begin position="154"/>
        <end position="272"/>
    </location>
</feature>
<dbReference type="CDD" id="cd06588">
    <property type="entry name" value="PhnB_like"/>
    <property type="match status" value="2"/>
</dbReference>
<evidence type="ECO:0000313" key="3">
    <source>
        <dbReference type="Proteomes" id="UP000517712"/>
    </source>
</evidence>
<dbReference type="RefSeq" id="WP_184282567.1">
    <property type="nucleotide sequence ID" value="NZ_BAAAPG010000001.1"/>
</dbReference>
<dbReference type="EMBL" id="JACHMU010000001">
    <property type="protein sequence ID" value="MBB5742919.1"/>
    <property type="molecule type" value="Genomic_DNA"/>
</dbReference>
<dbReference type="Gene3D" id="3.10.180.10">
    <property type="entry name" value="2,3-Dihydroxybiphenyl 1,2-Dioxygenase, domain 1"/>
    <property type="match status" value="1"/>
</dbReference>
<dbReference type="InterPro" id="IPR029068">
    <property type="entry name" value="Glyas_Bleomycin-R_OHBP_Dase"/>
</dbReference>